<evidence type="ECO:0000313" key="3">
    <source>
        <dbReference type="Proteomes" id="UP000006352"/>
    </source>
</evidence>
<feature type="chain" id="PRO_5003779157" description="F-box domain-containing protein" evidence="1">
    <location>
        <begin position="32"/>
        <end position="390"/>
    </location>
</feature>
<keyword evidence="1" id="KW-0732">Signal</keyword>
<dbReference type="GeneID" id="24094925"/>
<dbReference type="RefSeq" id="XP_012179275.1">
    <property type="nucleotide sequence ID" value="XM_012323885.1"/>
</dbReference>
<proteinExistence type="predicted"/>
<sequence length="390" mass="44694">MSACAIALPIELWLYIFRLATISSLTHRLCATTYGPFETASLIAQDDKDAVKTKSALVRVCRQWRALTLDLFYEDLWIGSPERLVQLLTNEERQEIGGRGKWVRRANLPYTSSTTVRPRRLDAIEILEQCPRLEILVRIGPFRPDVDLRFEFPTECPPLPSLKRLDWWHLSDAARSGGINSLGDVLQAAPNLLYLSLGGYVRFTHLTRSLISLPFLETLRILRLNVLFVQQTCRWSLPGLRHLIIDTVEDISILESFWEAFGAQLRTVELGPSLSYYVYDSLSYILPGCPQLKALNYHIHFTAVPSSFRDTFGSLTTVGLHAHPNLLLPPESVEYWRRFQEHFAMLSGPAFPALKEVFLYGDWDSVVEDIRYPFLVQPLLSRHCIIEHRL</sequence>
<accession>J4H1M1</accession>
<keyword evidence="3" id="KW-1185">Reference proteome</keyword>
<name>J4H1M1_9APHY</name>
<evidence type="ECO:0008006" key="4">
    <source>
        <dbReference type="Google" id="ProtNLM"/>
    </source>
</evidence>
<reference evidence="2 3" key="1">
    <citation type="journal article" date="2012" name="Appl. Environ. Microbiol.">
        <title>Short-read sequencing for genomic analysis of the brown rot fungus Fibroporia radiculosa.</title>
        <authorList>
            <person name="Tang J.D."/>
            <person name="Perkins A.D."/>
            <person name="Sonstegard T.S."/>
            <person name="Schroeder S.G."/>
            <person name="Burgess S.C."/>
            <person name="Diehl S.V."/>
        </authorList>
    </citation>
    <scope>NUCLEOTIDE SEQUENCE [LARGE SCALE GENOMIC DNA]</scope>
    <source>
        <strain evidence="2 3">TFFH 294</strain>
    </source>
</reference>
<dbReference type="OrthoDB" id="3256525at2759"/>
<dbReference type="Gene3D" id="3.80.10.10">
    <property type="entry name" value="Ribonuclease Inhibitor"/>
    <property type="match status" value="1"/>
</dbReference>
<feature type="signal peptide" evidence="1">
    <location>
        <begin position="1"/>
        <end position="31"/>
    </location>
</feature>
<protein>
    <recommendedName>
        <fullName evidence="4">F-box domain-containing protein</fullName>
    </recommendedName>
</protein>
<dbReference type="AlphaFoldDB" id="J4H1M1"/>
<evidence type="ECO:0000256" key="1">
    <source>
        <dbReference type="SAM" id="SignalP"/>
    </source>
</evidence>
<dbReference type="SUPFAM" id="SSF52047">
    <property type="entry name" value="RNI-like"/>
    <property type="match status" value="1"/>
</dbReference>
<organism evidence="2 3">
    <name type="scientific">Fibroporia radiculosa</name>
    <dbReference type="NCBI Taxonomy" id="599839"/>
    <lineage>
        <taxon>Eukaryota</taxon>
        <taxon>Fungi</taxon>
        <taxon>Dikarya</taxon>
        <taxon>Basidiomycota</taxon>
        <taxon>Agaricomycotina</taxon>
        <taxon>Agaricomycetes</taxon>
        <taxon>Polyporales</taxon>
        <taxon>Fibroporiaceae</taxon>
        <taxon>Fibroporia</taxon>
    </lineage>
</organism>
<evidence type="ECO:0000313" key="2">
    <source>
        <dbReference type="EMBL" id="CCM00014.1"/>
    </source>
</evidence>
<gene>
    <name evidence="2" type="ORF">FIBRA_02040</name>
</gene>
<dbReference type="InterPro" id="IPR032675">
    <property type="entry name" value="LRR_dom_sf"/>
</dbReference>
<dbReference type="InParanoid" id="J4H1M1"/>
<dbReference type="HOGENOM" id="CLU_038856_0_0_1"/>
<dbReference type="EMBL" id="HE796959">
    <property type="protein sequence ID" value="CCM00014.1"/>
    <property type="molecule type" value="Genomic_DNA"/>
</dbReference>
<dbReference type="Proteomes" id="UP000006352">
    <property type="component" value="Unassembled WGS sequence"/>
</dbReference>